<organism evidence="1 2">
    <name type="scientific">Trifolium medium</name>
    <dbReference type="NCBI Taxonomy" id="97028"/>
    <lineage>
        <taxon>Eukaryota</taxon>
        <taxon>Viridiplantae</taxon>
        <taxon>Streptophyta</taxon>
        <taxon>Embryophyta</taxon>
        <taxon>Tracheophyta</taxon>
        <taxon>Spermatophyta</taxon>
        <taxon>Magnoliopsida</taxon>
        <taxon>eudicotyledons</taxon>
        <taxon>Gunneridae</taxon>
        <taxon>Pentapetalae</taxon>
        <taxon>rosids</taxon>
        <taxon>fabids</taxon>
        <taxon>Fabales</taxon>
        <taxon>Fabaceae</taxon>
        <taxon>Papilionoideae</taxon>
        <taxon>50 kb inversion clade</taxon>
        <taxon>NPAAA clade</taxon>
        <taxon>Hologalegina</taxon>
        <taxon>IRL clade</taxon>
        <taxon>Trifolieae</taxon>
        <taxon>Trifolium</taxon>
    </lineage>
</organism>
<dbReference type="EMBL" id="LXQA010132084">
    <property type="protein sequence ID" value="MCI22739.1"/>
    <property type="molecule type" value="Genomic_DNA"/>
</dbReference>
<evidence type="ECO:0000313" key="1">
    <source>
        <dbReference type="EMBL" id="MCI22739.1"/>
    </source>
</evidence>
<sequence>MKNEDLGFEPRAEHPVLDELAGRGQGLARRKVLGHARHHSPILVRARQMTV</sequence>
<dbReference type="AlphaFoldDB" id="A0A392QFN9"/>
<keyword evidence="2" id="KW-1185">Reference proteome</keyword>
<proteinExistence type="predicted"/>
<comment type="caution">
    <text evidence="1">The sequence shown here is derived from an EMBL/GenBank/DDBJ whole genome shotgun (WGS) entry which is preliminary data.</text>
</comment>
<reference evidence="1 2" key="1">
    <citation type="journal article" date="2018" name="Front. Plant Sci.">
        <title>Red Clover (Trifolium pratense) and Zigzag Clover (T. medium) - A Picture of Genomic Similarities and Differences.</title>
        <authorList>
            <person name="Dluhosova J."/>
            <person name="Istvanek J."/>
            <person name="Nedelnik J."/>
            <person name="Repkova J."/>
        </authorList>
    </citation>
    <scope>NUCLEOTIDE SEQUENCE [LARGE SCALE GENOMIC DNA]</scope>
    <source>
        <strain evidence="2">cv. 10/8</strain>
        <tissue evidence="1">Leaf</tissue>
    </source>
</reference>
<evidence type="ECO:0000313" key="2">
    <source>
        <dbReference type="Proteomes" id="UP000265520"/>
    </source>
</evidence>
<protein>
    <submittedName>
        <fullName evidence="1">Uncharacterized protein</fullName>
    </submittedName>
</protein>
<dbReference type="Proteomes" id="UP000265520">
    <property type="component" value="Unassembled WGS sequence"/>
</dbReference>
<accession>A0A392QFN9</accession>
<name>A0A392QFN9_9FABA</name>